<organism evidence="1 2">
    <name type="scientific">Nonomuraea glycinis</name>
    <dbReference type="NCBI Taxonomy" id="2047744"/>
    <lineage>
        <taxon>Bacteria</taxon>
        <taxon>Bacillati</taxon>
        <taxon>Actinomycetota</taxon>
        <taxon>Actinomycetes</taxon>
        <taxon>Streptosporangiales</taxon>
        <taxon>Streptosporangiaceae</taxon>
        <taxon>Nonomuraea</taxon>
    </lineage>
</organism>
<proteinExistence type="predicted"/>
<sequence>MAEEDEDRLFVVGQPRQHVPLSGFFISENETDVRFHPGANSDGPQVIPEACERFLMLNNDVER</sequence>
<dbReference type="AlphaFoldDB" id="A0A918A619"/>
<gene>
    <name evidence="1" type="ORF">GCM10012278_23900</name>
</gene>
<reference evidence="1" key="2">
    <citation type="submission" date="2020-09" db="EMBL/GenBank/DDBJ databases">
        <authorList>
            <person name="Sun Q."/>
            <person name="Zhou Y."/>
        </authorList>
    </citation>
    <scope>NUCLEOTIDE SEQUENCE</scope>
    <source>
        <strain evidence="1">CGMCC 4.7430</strain>
    </source>
</reference>
<dbReference type="Proteomes" id="UP000660745">
    <property type="component" value="Unassembled WGS sequence"/>
</dbReference>
<name>A0A918A619_9ACTN</name>
<comment type="caution">
    <text evidence="1">The sequence shown here is derived from an EMBL/GenBank/DDBJ whole genome shotgun (WGS) entry which is preliminary data.</text>
</comment>
<evidence type="ECO:0000313" key="1">
    <source>
        <dbReference type="EMBL" id="GGP05247.1"/>
    </source>
</evidence>
<evidence type="ECO:0000313" key="2">
    <source>
        <dbReference type="Proteomes" id="UP000660745"/>
    </source>
</evidence>
<dbReference type="EMBL" id="BMNK01000003">
    <property type="protein sequence ID" value="GGP05247.1"/>
    <property type="molecule type" value="Genomic_DNA"/>
</dbReference>
<reference evidence="1" key="1">
    <citation type="journal article" date="2014" name="Int. J. Syst. Evol. Microbiol.">
        <title>Complete genome sequence of Corynebacterium casei LMG S-19264T (=DSM 44701T), isolated from a smear-ripened cheese.</title>
        <authorList>
            <consortium name="US DOE Joint Genome Institute (JGI-PGF)"/>
            <person name="Walter F."/>
            <person name="Albersmeier A."/>
            <person name="Kalinowski J."/>
            <person name="Ruckert C."/>
        </authorList>
    </citation>
    <scope>NUCLEOTIDE SEQUENCE</scope>
    <source>
        <strain evidence="1">CGMCC 4.7430</strain>
    </source>
</reference>
<accession>A0A918A619</accession>
<protein>
    <submittedName>
        <fullName evidence="1">Uncharacterized protein</fullName>
    </submittedName>
</protein>
<keyword evidence="2" id="KW-1185">Reference proteome</keyword>